<evidence type="ECO:0000256" key="1">
    <source>
        <dbReference type="SAM" id="Phobius"/>
    </source>
</evidence>
<keyword evidence="1" id="KW-0472">Membrane</keyword>
<feature type="transmembrane region" description="Helical" evidence="1">
    <location>
        <begin position="65"/>
        <end position="86"/>
    </location>
</feature>
<evidence type="ECO:0000313" key="3">
    <source>
        <dbReference type="EMBL" id="WEG68998.1"/>
    </source>
</evidence>
<dbReference type="EMBL" id="OP429122">
    <property type="protein sequence ID" value="WEG68998.1"/>
    <property type="molecule type" value="Genomic_DNA"/>
</dbReference>
<keyword evidence="1" id="KW-1133">Transmembrane helix</keyword>
<organism evidence="3">
    <name type="scientific">Mastomys natalensis cytomegalovirus 1</name>
    <dbReference type="NCBI Taxonomy" id="2973541"/>
    <lineage>
        <taxon>Viruses</taxon>
        <taxon>Duplodnaviria</taxon>
        <taxon>Heunggongvirae</taxon>
        <taxon>Peploviricota</taxon>
        <taxon>Herviviricetes</taxon>
        <taxon>Herpesvirales</taxon>
        <taxon>Orthoherpesviridae</taxon>
        <taxon>Betaherpesvirinae</taxon>
        <taxon>Muromegalovirus</taxon>
    </lineage>
</organism>
<dbReference type="EMBL" id="OP429121">
    <property type="protein sequence ID" value="WEG68862.1"/>
    <property type="molecule type" value="Genomic_DNA"/>
</dbReference>
<dbReference type="EMBL" id="OP429138">
    <property type="protein sequence ID" value="WEG71226.1"/>
    <property type="molecule type" value="Genomic_DNA"/>
</dbReference>
<reference evidence="3" key="2">
    <citation type="submission" date="2023-06" db="EMBL/GenBank/DDBJ databases">
        <title>Isolation and genome sequencing of cytomegaloviruses from Natal multimammate mice (Mastomys natalensis).</title>
        <authorList>
            <person name="Jarvis M.A."/>
            <person name="Davison A.J."/>
        </authorList>
    </citation>
    <scope>NUCLEOTIDE SEQUENCE</scope>
    <source>
        <strain evidence="2">Mnat29</strain>
        <strain evidence="3">Mnat36</strain>
    </source>
</reference>
<gene>
    <name evidence="3" type="primary">a149</name>
</gene>
<name>A0A9Y1ILE0_9BETA</name>
<reference evidence="3" key="1">
    <citation type="submission" date="2022-09" db="EMBL/GenBank/DDBJ databases">
        <authorList>
            <person name="Vucak M."/>
            <person name="Davison A.J."/>
        </authorList>
    </citation>
    <scope>NUCLEOTIDE SEQUENCE</scope>
    <source>
        <strain evidence="2">Mnat29</strain>
        <strain evidence="3">Mnat36</strain>
    </source>
</reference>
<evidence type="ECO:0000313" key="2">
    <source>
        <dbReference type="EMBL" id="WEG68862.1"/>
    </source>
</evidence>
<proteinExistence type="predicted"/>
<keyword evidence="1" id="KW-0812">Transmembrane</keyword>
<accession>A0A9Y1ILE0</accession>
<sequence length="102" mass="12015">MFGRTVENGYLRWIFLTVSLCLGSQRSESADITINTGVYPMVEKNTRALRENCLMYNWDQISYNIILTFISILLLSITAYTTWMYIYREIRHILSYVLNNIS</sequence>
<protein>
    <submittedName>
        <fullName evidence="3">Membrane protein a149</fullName>
    </submittedName>
</protein>